<organism evidence="6 7">
    <name type="scientific">Candida albicans P78048</name>
    <dbReference type="NCBI Taxonomy" id="1094989"/>
    <lineage>
        <taxon>Eukaryota</taxon>
        <taxon>Fungi</taxon>
        <taxon>Dikarya</taxon>
        <taxon>Ascomycota</taxon>
        <taxon>Saccharomycotina</taxon>
        <taxon>Pichiomycetes</taxon>
        <taxon>Debaryomycetaceae</taxon>
        <taxon>Candida/Lodderomyces clade</taxon>
        <taxon>Candida</taxon>
    </lineage>
</organism>
<dbReference type="FunFam" id="2.10.110.10:FF:000128">
    <property type="entry name" value="Pxl1p"/>
    <property type="match status" value="1"/>
</dbReference>
<feature type="compositionally biased region" description="Low complexity" evidence="4">
    <location>
        <begin position="569"/>
        <end position="578"/>
    </location>
</feature>
<name>A0AB34PNN5_CANAX</name>
<feature type="region of interest" description="Disordered" evidence="4">
    <location>
        <begin position="203"/>
        <end position="598"/>
    </location>
</feature>
<evidence type="ECO:0000313" key="6">
    <source>
        <dbReference type="EMBL" id="KGR07428.1"/>
    </source>
</evidence>
<feature type="compositionally biased region" description="Polar residues" evidence="4">
    <location>
        <begin position="250"/>
        <end position="260"/>
    </location>
</feature>
<feature type="region of interest" description="Disordered" evidence="4">
    <location>
        <begin position="800"/>
        <end position="835"/>
    </location>
</feature>
<keyword evidence="2 3" id="KW-0862">Zinc</keyword>
<keyword evidence="1 3" id="KW-0479">Metal-binding</keyword>
<comment type="caution">
    <text evidence="6">The sequence shown here is derived from an EMBL/GenBank/DDBJ whole genome shotgun (WGS) entry which is preliminary data.</text>
</comment>
<evidence type="ECO:0000256" key="2">
    <source>
        <dbReference type="ARBA" id="ARBA00022833"/>
    </source>
</evidence>
<evidence type="ECO:0000256" key="1">
    <source>
        <dbReference type="ARBA" id="ARBA00022723"/>
    </source>
</evidence>
<dbReference type="PANTHER" id="PTHR24216">
    <property type="entry name" value="PAXILLIN-RELATED"/>
    <property type="match status" value="1"/>
</dbReference>
<feature type="compositionally biased region" description="Polar residues" evidence="4">
    <location>
        <begin position="315"/>
        <end position="332"/>
    </location>
</feature>
<protein>
    <recommendedName>
        <fullName evidence="5">LIM zinc-binding domain-containing protein</fullName>
    </recommendedName>
</protein>
<feature type="compositionally biased region" description="Basic and acidic residues" evidence="4">
    <location>
        <begin position="203"/>
        <end position="215"/>
    </location>
</feature>
<feature type="compositionally biased region" description="Polar residues" evidence="4">
    <location>
        <begin position="344"/>
        <end position="360"/>
    </location>
</feature>
<feature type="compositionally biased region" description="Polar residues" evidence="4">
    <location>
        <begin position="216"/>
        <end position="231"/>
    </location>
</feature>
<feature type="compositionally biased region" description="Low complexity" evidence="4">
    <location>
        <begin position="505"/>
        <end position="534"/>
    </location>
</feature>
<dbReference type="PROSITE" id="PS00478">
    <property type="entry name" value="LIM_DOMAIN_1"/>
    <property type="match status" value="1"/>
</dbReference>
<feature type="compositionally biased region" description="Basic and acidic residues" evidence="4">
    <location>
        <begin position="266"/>
        <end position="275"/>
    </location>
</feature>
<keyword evidence="3" id="KW-0440">LIM domain</keyword>
<feature type="compositionally biased region" description="Acidic residues" evidence="4">
    <location>
        <begin position="821"/>
        <end position="833"/>
    </location>
</feature>
<proteinExistence type="predicted"/>
<dbReference type="AlphaFoldDB" id="A0AB34PNN5"/>
<dbReference type="PANTHER" id="PTHR24216:SF65">
    <property type="entry name" value="PAXILLIN-LIKE PROTEIN 1"/>
    <property type="match status" value="1"/>
</dbReference>
<dbReference type="Pfam" id="PF00412">
    <property type="entry name" value="LIM"/>
    <property type="match status" value="1"/>
</dbReference>
<feature type="compositionally biased region" description="Basic and acidic residues" evidence="4">
    <location>
        <begin position="232"/>
        <end position="249"/>
    </location>
</feature>
<dbReference type="GO" id="GO:0046872">
    <property type="term" value="F:metal ion binding"/>
    <property type="evidence" value="ECO:0007669"/>
    <property type="project" value="UniProtKB-KW"/>
</dbReference>
<feature type="region of interest" description="Disordered" evidence="4">
    <location>
        <begin position="157"/>
        <end position="184"/>
    </location>
</feature>
<evidence type="ECO:0000256" key="3">
    <source>
        <dbReference type="PROSITE-ProRule" id="PRU00125"/>
    </source>
</evidence>
<evidence type="ECO:0000259" key="5">
    <source>
        <dbReference type="PROSITE" id="PS50023"/>
    </source>
</evidence>
<dbReference type="GO" id="GO:0030695">
    <property type="term" value="F:GTPase regulator activity"/>
    <property type="evidence" value="ECO:0007669"/>
    <property type="project" value="UniProtKB-ARBA"/>
</dbReference>
<dbReference type="CDD" id="cd09397">
    <property type="entry name" value="LIM1_UF1"/>
    <property type="match status" value="1"/>
</dbReference>
<dbReference type="InterPro" id="IPR001781">
    <property type="entry name" value="Znf_LIM"/>
</dbReference>
<gene>
    <name evidence="6" type="ORF">MG3_04705</name>
</gene>
<feature type="compositionally biased region" description="Polar residues" evidence="4">
    <location>
        <begin position="399"/>
        <end position="425"/>
    </location>
</feature>
<feature type="compositionally biased region" description="Polar residues" evidence="4">
    <location>
        <begin position="484"/>
        <end position="495"/>
    </location>
</feature>
<feature type="domain" description="LIM zinc-binding" evidence="5">
    <location>
        <begin position="968"/>
        <end position="1028"/>
    </location>
</feature>
<evidence type="ECO:0000256" key="4">
    <source>
        <dbReference type="SAM" id="MobiDB-lite"/>
    </source>
</evidence>
<dbReference type="Proteomes" id="UP000030161">
    <property type="component" value="Unassembled WGS sequence"/>
</dbReference>
<accession>A0AB34PNN5</accession>
<reference evidence="6 7" key="1">
    <citation type="submission" date="2013-12" db="EMBL/GenBank/DDBJ databases">
        <title>The Genome Sequence of Candida albicans P78048.</title>
        <authorList>
            <consortium name="The Broad Institute Genome Sequencing Platform"/>
            <consortium name="The Broad Institute Genome Sequencing Center for Infectious Disease"/>
            <person name="Cuomo C."/>
            <person name="Bennett R."/>
            <person name="Hirakawa M."/>
            <person name="Noverr M."/>
            <person name="Mitchell A."/>
            <person name="Young S.K."/>
            <person name="Zeng Q."/>
            <person name="Gargeya S."/>
            <person name="Fitzgerald M."/>
            <person name="Abouelleil A."/>
            <person name="Alvarado L."/>
            <person name="Berlin A.M."/>
            <person name="Chapman S.B."/>
            <person name="Dewar J."/>
            <person name="Goldberg J."/>
            <person name="Griggs A."/>
            <person name="Gujja S."/>
            <person name="Hansen M."/>
            <person name="Howarth C."/>
            <person name="Imamovic A."/>
            <person name="Larimer J."/>
            <person name="McCowan C."/>
            <person name="Murphy C."/>
            <person name="Pearson M."/>
            <person name="Priest M."/>
            <person name="Roberts A."/>
            <person name="Saif S."/>
            <person name="Shea T."/>
            <person name="Sykes S."/>
            <person name="Wortman J."/>
            <person name="Nusbaum C."/>
            <person name="Birren B."/>
        </authorList>
    </citation>
    <scope>NUCLEOTIDE SEQUENCE [LARGE SCALE GENOMIC DNA]</scope>
    <source>
        <strain evidence="6 7">P78048</strain>
    </source>
</reference>
<dbReference type="PROSITE" id="PS50023">
    <property type="entry name" value="LIM_DOMAIN_2"/>
    <property type="match status" value="1"/>
</dbReference>
<dbReference type="CDD" id="cd08368">
    <property type="entry name" value="LIM"/>
    <property type="match status" value="1"/>
</dbReference>
<dbReference type="EMBL" id="AJIX01000033">
    <property type="protein sequence ID" value="KGR07428.1"/>
    <property type="molecule type" value="Genomic_DNA"/>
</dbReference>
<feature type="compositionally biased region" description="Basic and acidic residues" evidence="4">
    <location>
        <begin position="547"/>
        <end position="557"/>
    </location>
</feature>
<sequence length="1046" mass="117045">MMTPQMMSFPNFIREAEQTTRPLDHAFPPLKVEHKYKSVYERAGFDVNKGDNSHRNQSDNKSIGSGMKKRNFSNPRIQHGSTNNSSSSLPQVNTRKAPIPPPQLKTDSSDRVVSPTSSSSSKSSKSSSMNSNFTGTHKSNSSHTTLRNTAEFNGAFEQPLTTGSSTTTFFGENDVQPKPSNGNPMSTVDVGLTAANTNVPTKPHFDNKSMHEHHQIGSNVLSENKNAPITTRNEDNSPNRPAFDAHNDQFDFSPSPSQSGKNLKNLKLELNHDNLSDTSSLPDVNQNQKFESSNNPYQSRNSSSDGPAKDIYAQQGYQTQSQPNSQPGSANSGVRFDPRRQRHQPASATSSKFPAQNSPQYPMVHPQQRGPAPYPASPMGTPGHGSQYPPPPPSQQQQRNMSPTSGHSQQRIVSPVSMHSQQRHMSPTGMHHHQQMQNQRPNQPPVPRMGGMHPNPKQPQLPLMTLGGQKQPYYPQSPGAPPLRSQNRPYPQPQGNVHGHPPAHQSGMQQQQQGYPRPQGPPQQTRQRQQTYSQIRDDKLSSALNEFKSDYESHKGSNDSPTTSNTETDLPSSSSSDLDLYKSTPAKDSLNNTPEINDYRFSYEATKQQQQHQVKPVAATTATNDPSAQFQNFTTQQLAKEGDLNTEYQQFLKQKEIGKRDNYDNRHLSMVSSIISKESNNSNEDEIEKELERQLEKLKMSGSSINLSKVESQGGNGSNAGTDYATPDTTMIIPKFNIQDVDDDPEPQLENVQNELELEEETTRPLTITRTNSTYEDEVAPAQVEEPIAKSVKFTELQPEAKITSNVPQPQPGYPINDSFGIDDDDDNDNGDDEYVKPLSPKNHLIEQELQSMNFQISQTTESPTTLINQTFESTTIATKDPLPSGTGPCRSCHESISPDAKGQLRAIYSKTGELSGQWHRKCFQCCYHEGDATDSIKCNIQFNKHVQCYVFDDQPYCFQHYHILNNSICQHCEDGIEGECIENELMEKWHLQCLKCSNCHMGIRQDYYIVNEHDIICHECKTNNNMGLNVQDRIEKRRTRIYNNV</sequence>
<dbReference type="Gene3D" id="2.10.110.10">
    <property type="entry name" value="Cysteine Rich Protein"/>
    <property type="match status" value="2"/>
</dbReference>
<feature type="compositionally biased region" description="Polar residues" evidence="4">
    <location>
        <begin position="558"/>
        <end position="568"/>
    </location>
</feature>
<feature type="compositionally biased region" description="Low complexity" evidence="4">
    <location>
        <begin position="161"/>
        <end position="171"/>
    </location>
</feature>
<feature type="compositionally biased region" description="Polar residues" evidence="4">
    <location>
        <begin position="72"/>
        <end position="94"/>
    </location>
</feature>
<evidence type="ECO:0000313" key="7">
    <source>
        <dbReference type="Proteomes" id="UP000030161"/>
    </source>
</evidence>
<feature type="compositionally biased region" description="Polar residues" evidence="4">
    <location>
        <begin position="276"/>
        <end position="305"/>
    </location>
</feature>
<feature type="compositionally biased region" description="Polar residues" evidence="4">
    <location>
        <begin position="133"/>
        <end position="145"/>
    </location>
</feature>
<feature type="region of interest" description="Disordered" evidence="4">
    <location>
        <begin position="44"/>
        <end position="145"/>
    </location>
</feature>
<feature type="compositionally biased region" description="Basic and acidic residues" evidence="4">
    <location>
        <begin position="44"/>
        <end position="58"/>
    </location>
</feature>
<dbReference type="SMART" id="SM00132">
    <property type="entry name" value="LIM"/>
    <property type="match status" value="2"/>
</dbReference>
<feature type="compositionally biased region" description="Low complexity" evidence="4">
    <location>
        <begin position="111"/>
        <end position="132"/>
    </location>
</feature>